<sequence>MFSSMSNEKPKGTAASLNYEFQPEHCVPVPLSMNDNYNSMYLNSFPQLINQEFSPQHQYPHPTLTNVSINQPSQFFQSSQTPQFVNQPFSNHPQNFSYPLLNSCGYVGGFPVENDRSNSASDKMNSLKDYYFSQQDVRPASSPSFQINTSTNIPMVYADPLGPSPSSFENLGFQNPNFQMNDFLHKPISMVSKNDIQVLNTQNTESDTVSSLVSQKKSSASASRSNKSGPNSPISGLNSPGSNQSSGAEYNKINKQGKPKKRSRLGCLTCRGRKKRCCERKPVCVECERIGLKCNWPKPGTEYRNRSKNNNLTGDRDVIETSLGKMKVMRGVISKRSYEIQ</sequence>
<organism evidence="3 4">
    <name type="scientific">Saccharomycopsis crataegensis</name>
    <dbReference type="NCBI Taxonomy" id="43959"/>
    <lineage>
        <taxon>Eukaryota</taxon>
        <taxon>Fungi</taxon>
        <taxon>Dikarya</taxon>
        <taxon>Ascomycota</taxon>
        <taxon>Saccharomycotina</taxon>
        <taxon>Saccharomycetes</taxon>
        <taxon>Saccharomycopsidaceae</taxon>
        <taxon>Saccharomycopsis</taxon>
    </lineage>
</organism>
<feature type="compositionally biased region" description="Low complexity" evidence="1">
    <location>
        <begin position="210"/>
        <end position="228"/>
    </location>
</feature>
<reference evidence="3 4" key="1">
    <citation type="journal article" date="2023" name="Elife">
        <title>Identification of key yeast species and microbe-microbe interactions impacting larval growth of Drosophila in the wild.</title>
        <authorList>
            <person name="Mure A."/>
            <person name="Sugiura Y."/>
            <person name="Maeda R."/>
            <person name="Honda K."/>
            <person name="Sakurai N."/>
            <person name="Takahashi Y."/>
            <person name="Watada M."/>
            <person name="Katoh T."/>
            <person name="Gotoh A."/>
            <person name="Gotoh Y."/>
            <person name="Taniguchi I."/>
            <person name="Nakamura K."/>
            <person name="Hayashi T."/>
            <person name="Katayama T."/>
            <person name="Uemura T."/>
            <person name="Hattori Y."/>
        </authorList>
    </citation>
    <scope>NUCLEOTIDE SEQUENCE [LARGE SCALE GENOMIC DNA]</scope>
    <source>
        <strain evidence="3 4">SC-9</strain>
    </source>
</reference>
<accession>A0AAV5QF78</accession>
<dbReference type="CDD" id="cd00067">
    <property type="entry name" value="GAL4"/>
    <property type="match status" value="1"/>
</dbReference>
<comment type="caution">
    <text evidence="3">The sequence shown here is derived from an EMBL/GenBank/DDBJ whole genome shotgun (WGS) entry which is preliminary data.</text>
</comment>
<dbReference type="PROSITE" id="PS00463">
    <property type="entry name" value="ZN2_CY6_FUNGAL_1"/>
    <property type="match status" value="1"/>
</dbReference>
<keyword evidence="4" id="KW-1185">Reference proteome</keyword>
<dbReference type="RefSeq" id="XP_064850483.1">
    <property type="nucleotide sequence ID" value="XM_064994411.1"/>
</dbReference>
<dbReference type="EMBL" id="BTFZ01000001">
    <property type="protein sequence ID" value="GMM33483.1"/>
    <property type="molecule type" value="Genomic_DNA"/>
</dbReference>
<evidence type="ECO:0000259" key="2">
    <source>
        <dbReference type="PROSITE" id="PS50048"/>
    </source>
</evidence>
<dbReference type="PROSITE" id="PS50048">
    <property type="entry name" value="ZN2_CY6_FUNGAL_2"/>
    <property type="match status" value="1"/>
</dbReference>
<evidence type="ECO:0000313" key="3">
    <source>
        <dbReference type="EMBL" id="GMM33483.1"/>
    </source>
</evidence>
<dbReference type="GO" id="GO:0008270">
    <property type="term" value="F:zinc ion binding"/>
    <property type="evidence" value="ECO:0007669"/>
    <property type="project" value="InterPro"/>
</dbReference>
<dbReference type="InterPro" id="IPR001138">
    <property type="entry name" value="Zn2Cys6_DnaBD"/>
</dbReference>
<dbReference type="SUPFAM" id="SSF57701">
    <property type="entry name" value="Zn2/Cys6 DNA-binding domain"/>
    <property type="match status" value="1"/>
</dbReference>
<protein>
    <recommendedName>
        <fullName evidence="2">Zn(2)-C6 fungal-type domain-containing protein</fullName>
    </recommendedName>
</protein>
<dbReference type="Proteomes" id="UP001360560">
    <property type="component" value="Unassembled WGS sequence"/>
</dbReference>
<dbReference type="AlphaFoldDB" id="A0AAV5QF78"/>
<evidence type="ECO:0000256" key="1">
    <source>
        <dbReference type="SAM" id="MobiDB-lite"/>
    </source>
</evidence>
<dbReference type="Pfam" id="PF00172">
    <property type="entry name" value="Zn_clus"/>
    <property type="match status" value="1"/>
</dbReference>
<dbReference type="SMART" id="SM00066">
    <property type="entry name" value="GAL4"/>
    <property type="match status" value="1"/>
</dbReference>
<feature type="compositionally biased region" description="Polar residues" evidence="1">
    <location>
        <begin position="229"/>
        <end position="248"/>
    </location>
</feature>
<name>A0AAV5QF78_9ASCO</name>
<dbReference type="InterPro" id="IPR036864">
    <property type="entry name" value="Zn2-C6_fun-type_DNA-bd_sf"/>
</dbReference>
<feature type="region of interest" description="Disordered" evidence="1">
    <location>
        <begin position="203"/>
        <end position="260"/>
    </location>
</feature>
<feature type="domain" description="Zn(2)-C6 fungal-type" evidence="2">
    <location>
        <begin position="266"/>
        <end position="296"/>
    </location>
</feature>
<proteinExistence type="predicted"/>
<dbReference type="GO" id="GO:0000981">
    <property type="term" value="F:DNA-binding transcription factor activity, RNA polymerase II-specific"/>
    <property type="evidence" value="ECO:0007669"/>
    <property type="project" value="InterPro"/>
</dbReference>
<dbReference type="GeneID" id="90071462"/>
<gene>
    <name evidence="3" type="ORF">DASC09_008080</name>
</gene>
<dbReference type="Gene3D" id="4.10.240.10">
    <property type="entry name" value="Zn(2)-C6 fungal-type DNA-binding domain"/>
    <property type="match status" value="1"/>
</dbReference>
<evidence type="ECO:0000313" key="4">
    <source>
        <dbReference type="Proteomes" id="UP001360560"/>
    </source>
</evidence>